<comment type="caution">
    <text evidence="1">The sequence shown here is derived from an EMBL/GenBank/DDBJ whole genome shotgun (WGS) entry which is preliminary data.</text>
</comment>
<sequence>MPLNFLSFVHHVVNVKTGAKGGSGKRFNCDVGTRYTFYHEIPKNVVVQGVSVVAVIDEGKKDGHVFVKVLGNMDNKLHANFDKQVPVDQGFQEFDAFGYYSMLT</sequence>
<dbReference type="EMBL" id="WHWC01000014">
    <property type="protein sequence ID" value="KAG8369329.1"/>
    <property type="molecule type" value="Genomic_DNA"/>
</dbReference>
<gene>
    <name evidence="1" type="ORF">BUALT_Bualt14G0000100</name>
</gene>
<evidence type="ECO:0000313" key="2">
    <source>
        <dbReference type="Proteomes" id="UP000826271"/>
    </source>
</evidence>
<accession>A0AAV6WF12</accession>
<name>A0AAV6WF12_9LAMI</name>
<dbReference type="Proteomes" id="UP000826271">
    <property type="component" value="Unassembled WGS sequence"/>
</dbReference>
<evidence type="ECO:0000313" key="1">
    <source>
        <dbReference type="EMBL" id="KAG8369329.1"/>
    </source>
</evidence>
<reference evidence="1" key="1">
    <citation type="submission" date="2019-10" db="EMBL/GenBank/DDBJ databases">
        <authorList>
            <person name="Zhang R."/>
            <person name="Pan Y."/>
            <person name="Wang J."/>
            <person name="Ma R."/>
            <person name="Yu S."/>
        </authorList>
    </citation>
    <scope>NUCLEOTIDE SEQUENCE</scope>
    <source>
        <strain evidence="1">LA-IB0</strain>
        <tissue evidence="1">Leaf</tissue>
    </source>
</reference>
<proteinExistence type="predicted"/>
<protein>
    <submittedName>
        <fullName evidence="1">Uncharacterized protein</fullName>
    </submittedName>
</protein>
<organism evidence="1 2">
    <name type="scientific">Buddleja alternifolia</name>
    <dbReference type="NCBI Taxonomy" id="168488"/>
    <lineage>
        <taxon>Eukaryota</taxon>
        <taxon>Viridiplantae</taxon>
        <taxon>Streptophyta</taxon>
        <taxon>Embryophyta</taxon>
        <taxon>Tracheophyta</taxon>
        <taxon>Spermatophyta</taxon>
        <taxon>Magnoliopsida</taxon>
        <taxon>eudicotyledons</taxon>
        <taxon>Gunneridae</taxon>
        <taxon>Pentapetalae</taxon>
        <taxon>asterids</taxon>
        <taxon>lamiids</taxon>
        <taxon>Lamiales</taxon>
        <taxon>Scrophulariaceae</taxon>
        <taxon>Buddlejeae</taxon>
        <taxon>Buddleja</taxon>
    </lineage>
</organism>
<keyword evidence="2" id="KW-1185">Reference proteome</keyword>
<dbReference type="AlphaFoldDB" id="A0AAV6WF12"/>